<geneLocation type="plasmid" evidence="1 2">
    <name>pOCEPR01</name>
</geneLocation>
<keyword evidence="1" id="KW-0614">Plasmid</keyword>
<dbReference type="EMBL" id="CP002362">
    <property type="protein sequence ID" value="ADR37762.1"/>
    <property type="molecule type" value="Genomic_DNA"/>
</dbReference>
<dbReference type="HOGENOM" id="CLU_1370994_0_0_0"/>
<dbReference type="KEGG" id="opr:Ocepr_2314"/>
<name>E4UAI3_OCEP5</name>
<gene>
    <name evidence="1" type="ordered locus">Ocepr_2314</name>
</gene>
<dbReference type="RefSeq" id="WP_013449742.1">
    <property type="nucleotide sequence ID" value="NC_014753.1"/>
</dbReference>
<reference evidence="1 2" key="2">
    <citation type="journal article" date="2011" name="Stand. Genomic Sci.">
        <title>Complete genome sequence of Oceanithermus profundus type strain (506).</title>
        <authorList>
            <person name="Pati A."/>
            <person name="Zhang X."/>
            <person name="Lapidus A."/>
            <person name="Nolan M."/>
            <person name="Lucas S."/>
            <person name="Del Rio T.G."/>
            <person name="Tice H."/>
            <person name="Cheng J.F."/>
            <person name="Tapia R."/>
            <person name="Han C."/>
            <person name="Goodwin L."/>
            <person name="Pitluck S."/>
            <person name="Liolios K."/>
            <person name="Pagani I."/>
            <person name="Ivanova N."/>
            <person name="Mavromatis K."/>
            <person name="Chen A."/>
            <person name="Palaniappan K."/>
            <person name="Hauser L."/>
            <person name="Jeffries C.D."/>
            <person name="Brambilla E.M."/>
            <person name="Rohl A."/>
            <person name="Mwirichia R."/>
            <person name="Rohde M."/>
            <person name="Tindall B.J."/>
            <person name="Sikorski J."/>
            <person name="Wirth R."/>
            <person name="Goker M."/>
            <person name="Woyke T."/>
            <person name="Detter J.C."/>
            <person name="Bristow J."/>
            <person name="Eisen J.A."/>
            <person name="Markowitz V."/>
            <person name="Hugenholtz P."/>
            <person name="Kyrpides N.C."/>
            <person name="Klenk H.P."/>
            <person name="Land M."/>
        </authorList>
    </citation>
    <scope>NUCLEOTIDE SEQUENCE [LARGE SCALE GENOMIC DNA]</scope>
    <source>
        <strain evidence="2">DSM 14977 / NBRC 100410 / VKM B-2274 / 506</strain>
        <plasmid evidence="2">Plasmid pOCEPR01</plasmid>
    </source>
</reference>
<accession>E4UAI3</accession>
<organism evidence="1 2">
    <name type="scientific">Oceanithermus profundus (strain DSM 14977 / NBRC 100410 / VKM B-2274 / 506)</name>
    <dbReference type="NCBI Taxonomy" id="670487"/>
    <lineage>
        <taxon>Bacteria</taxon>
        <taxon>Thermotogati</taxon>
        <taxon>Deinococcota</taxon>
        <taxon>Deinococci</taxon>
        <taxon>Thermales</taxon>
        <taxon>Thermaceae</taxon>
        <taxon>Oceanithermus</taxon>
    </lineage>
</organism>
<keyword evidence="2" id="KW-1185">Reference proteome</keyword>
<proteinExistence type="predicted"/>
<sequence>MTRINVAPFSVPDEAKTFIEIVRPYAHLREFEWTSPVSLSRPIIVLDGFVGVGYLDLELDLRPTYLLVPGAVGMPLDPNDQYSGREPLLPIGARVLELDTERRWPAEVEAAFGRLVGFELRRMTDWVVWRDTRNRMERVQDVFQAVGHLNSKSLSSLTGIPLKTIRQRFRQYTRASGRVADAERELPLAGRASGEGLLS</sequence>
<evidence type="ECO:0000313" key="1">
    <source>
        <dbReference type="EMBL" id="ADR37762.1"/>
    </source>
</evidence>
<protein>
    <submittedName>
        <fullName evidence="1">Uncharacterized protein</fullName>
    </submittedName>
</protein>
<reference evidence="2" key="1">
    <citation type="submission" date="2010-11" db="EMBL/GenBank/DDBJ databases">
        <title>The complete sequence of plasmid of Oceanithermus profundus DSM 14977.</title>
        <authorList>
            <consortium name="US DOE Joint Genome Institute (JGI-PGF)"/>
            <person name="Lucas S."/>
            <person name="Copeland A."/>
            <person name="Lapidus A."/>
            <person name="Bruce D."/>
            <person name="Goodwin L."/>
            <person name="Pitluck S."/>
            <person name="Kyrpides N."/>
            <person name="Mavromatis K."/>
            <person name="Pagani I."/>
            <person name="Ivanova N."/>
            <person name="Zhang X."/>
            <person name="Brettin T."/>
            <person name="Detter J.C."/>
            <person name="Tapia R."/>
            <person name="Han C."/>
            <person name="Land M."/>
            <person name="Hauser L."/>
            <person name="Markowitz V."/>
            <person name="Cheng J.-F."/>
            <person name="Hugenholtz P."/>
            <person name="Woyke T."/>
            <person name="Wu D."/>
            <person name="Tindall B."/>
            <person name="Faehnrich R."/>
            <person name="Brambilla E."/>
            <person name="Klenk H.-P."/>
            <person name="Eisen J.A."/>
        </authorList>
    </citation>
    <scope>NUCLEOTIDE SEQUENCE [LARGE SCALE GENOMIC DNA]</scope>
    <source>
        <strain evidence="2">DSM 14977 / NBRC 100410 / VKM B-2274 / 506</strain>
        <plasmid evidence="2">Plasmid pOCEPR01</plasmid>
    </source>
</reference>
<dbReference type="Proteomes" id="UP000008722">
    <property type="component" value="Plasmid pOCEPR01"/>
</dbReference>
<dbReference type="AlphaFoldDB" id="E4UAI3"/>
<evidence type="ECO:0000313" key="2">
    <source>
        <dbReference type="Proteomes" id="UP000008722"/>
    </source>
</evidence>